<dbReference type="Gene3D" id="2.30.120.10">
    <property type="match status" value="1"/>
</dbReference>
<keyword evidence="5" id="KW-0106">Calcium</keyword>
<evidence type="ECO:0000256" key="5">
    <source>
        <dbReference type="PIRSR" id="PIRSR001227-2"/>
    </source>
</evidence>
<protein>
    <submittedName>
        <fullName evidence="6">Penicillin amidase</fullName>
    </submittedName>
</protein>
<dbReference type="SUPFAM" id="SSF56235">
    <property type="entry name" value="N-terminal nucleophile aminohydrolases (Ntn hydrolases)"/>
    <property type="match status" value="1"/>
</dbReference>
<dbReference type="PIRSF" id="PIRSF001227">
    <property type="entry name" value="Pen_acylase"/>
    <property type="match status" value="1"/>
</dbReference>
<comment type="similarity">
    <text evidence="1">Belongs to the peptidase S45 family.</text>
</comment>
<dbReference type="OrthoDB" id="9759796at2"/>
<keyword evidence="2" id="KW-0378">Hydrolase</keyword>
<evidence type="ECO:0000256" key="3">
    <source>
        <dbReference type="ARBA" id="ARBA00023145"/>
    </source>
</evidence>
<dbReference type="InterPro" id="IPR043147">
    <property type="entry name" value="Penicillin_amidase_A-knob"/>
</dbReference>
<dbReference type="GO" id="GO:0016811">
    <property type="term" value="F:hydrolase activity, acting on carbon-nitrogen (but not peptide) bonds, in linear amides"/>
    <property type="evidence" value="ECO:0007669"/>
    <property type="project" value="InterPro"/>
</dbReference>
<dbReference type="Proteomes" id="UP000037432">
    <property type="component" value="Unassembled WGS sequence"/>
</dbReference>
<evidence type="ECO:0000313" key="7">
    <source>
        <dbReference type="Proteomes" id="UP000037432"/>
    </source>
</evidence>
<dbReference type="Pfam" id="PF01804">
    <property type="entry name" value="Penicil_amidase"/>
    <property type="match status" value="1"/>
</dbReference>
<dbReference type="AlphaFoldDB" id="A0A0J8C6R3"/>
<comment type="caution">
    <text evidence="6">The sequence shown here is derived from an EMBL/GenBank/DDBJ whole genome shotgun (WGS) entry which is preliminary data.</text>
</comment>
<evidence type="ECO:0000313" key="6">
    <source>
        <dbReference type="EMBL" id="KMS73565.1"/>
    </source>
</evidence>
<evidence type="ECO:0000256" key="4">
    <source>
        <dbReference type="PIRSR" id="PIRSR001227-1"/>
    </source>
</evidence>
<dbReference type="InterPro" id="IPR023343">
    <property type="entry name" value="Penicillin_amidase_dom1"/>
</dbReference>
<evidence type="ECO:0000256" key="1">
    <source>
        <dbReference type="ARBA" id="ARBA00006586"/>
    </source>
</evidence>
<accession>A0A0J8C6R3</accession>
<dbReference type="Gene3D" id="1.10.1400.10">
    <property type="match status" value="1"/>
</dbReference>
<dbReference type="InterPro" id="IPR002692">
    <property type="entry name" value="S45"/>
</dbReference>
<proteinExistence type="inferred from homology"/>
<dbReference type="EMBL" id="LFNT01000018">
    <property type="protein sequence ID" value="KMS73565.1"/>
    <property type="molecule type" value="Genomic_DNA"/>
</dbReference>
<feature type="binding site" evidence="5">
    <location>
        <position position="246"/>
    </location>
    <ligand>
        <name>Ca(2+)</name>
        <dbReference type="ChEBI" id="CHEBI:29108"/>
    </ligand>
</feature>
<name>A0A0J8C6R3_STRVR</name>
<reference evidence="6 7" key="1">
    <citation type="submission" date="2015-06" db="EMBL/GenBank/DDBJ databases">
        <authorList>
            <person name="Ju K.-S."/>
            <person name="Doroghazi J.R."/>
            <person name="Metcalf W.W."/>
        </authorList>
    </citation>
    <scope>NUCLEOTIDE SEQUENCE [LARGE SCALE GENOMIC DNA]</scope>
    <source>
        <strain evidence="6 7">NRRL 3414</strain>
    </source>
</reference>
<dbReference type="GO" id="GO:0017000">
    <property type="term" value="P:antibiotic biosynthetic process"/>
    <property type="evidence" value="ECO:0007669"/>
    <property type="project" value="InterPro"/>
</dbReference>
<dbReference type="Gene3D" id="3.60.20.10">
    <property type="entry name" value="Glutamine Phosphoribosylpyrophosphate, subunit 1, domain 1"/>
    <property type="match status" value="1"/>
</dbReference>
<keyword evidence="3" id="KW-0865">Zymogen</keyword>
<dbReference type="InterPro" id="IPR043146">
    <property type="entry name" value="Penicillin_amidase_N_B-knob"/>
</dbReference>
<gene>
    <name evidence="6" type="ORF">ACM01_17590</name>
</gene>
<dbReference type="PANTHER" id="PTHR34218">
    <property type="entry name" value="PEPTIDASE S45 PENICILLIN AMIDASE"/>
    <property type="match status" value="1"/>
</dbReference>
<dbReference type="Gene3D" id="1.10.439.10">
    <property type="entry name" value="Penicillin Amidohydrolase, domain 1"/>
    <property type="match status" value="1"/>
</dbReference>
<dbReference type="InterPro" id="IPR014395">
    <property type="entry name" value="Pen/GL7ACA/AHL_acylase"/>
</dbReference>
<feature type="active site" description="Nucleophile" evidence="4">
    <location>
        <position position="173"/>
    </location>
</feature>
<evidence type="ECO:0000256" key="2">
    <source>
        <dbReference type="ARBA" id="ARBA00022801"/>
    </source>
</evidence>
<dbReference type="CDD" id="cd03747">
    <property type="entry name" value="Ntn_PGA_like"/>
    <property type="match status" value="1"/>
</dbReference>
<keyword evidence="5" id="KW-0479">Metal-binding</keyword>
<dbReference type="InterPro" id="IPR029055">
    <property type="entry name" value="Ntn_hydrolases_N"/>
</dbReference>
<comment type="cofactor">
    <cofactor evidence="5">
        <name>Ca(2+)</name>
        <dbReference type="ChEBI" id="CHEBI:29108"/>
    </cofactor>
    <text evidence="5">Binds 1 Ca(2+) ion per dimer.</text>
</comment>
<dbReference type="GO" id="GO:0046872">
    <property type="term" value="F:metal ion binding"/>
    <property type="evidence" value="ECO:0007669"/>
    <property type="project" value="UniProtKB-KW"/>
</dbReference>
<sequence length="740" mass="80233">MTGEIFRDAWGIPHLRADDTMALARVQGRVTALDRAWQLEVERHRSQGTSASFLGAEALPWDRFVRRARLDDTARRCFAELERRDPESAGWVRAYVDGVNEGLAEGARRTPEFARTGLAPGRWEPWTPLGVWLGIHILFAGFPAKLWREQVVRHLGADAVHLFATDGPATSGSNGWLVSGERTVTGHAIIAGDPHRFIEEPGVYQQIHLSCPEFDVVGLAVPGIPGIAHFGHTGTVAWAITNAMADYQDLYRERLRRTGAGVEALGPDGVWRRAARHTEVVQVAGEEEPAEVEVIETERGPVVIGGPEGVPDGMQEGFSGGLSEVFPDTPDDTPDDTPPLAVALRYPPRVTSDLGFSALLPLLRARRVADVDRAVDLWAEPVNVVQAADTEGGLLHRVAGKVPVRSAANRTRLVPAWEPGHDWQGWHETPRGGLTDGIAAMANQRGLAAPLGVEFAPPHRADRITALLGEKDRWSAADMPAIHMDTRLASATPLLDLLSAIDAPLSPEAARVREALLGWDRRMDADSEAAALYAAVRSAVVRRLAAHPAFAALSAPPAYPEVLLPWLALLPRVGFALEHLLRAEELYGIDRAGTVRAAVEEVAAGQPVGTGRSESRGRTWGDTHRLAPWRALADPSYEAPGLSGDHDCVLCTSAVPGVTDLSARGPAARYVWDLADREASRWVVPLGACGIPGSPHHRDQLPLWLGGDLVPVQTDFTKLTKFTELTELTELTEFEKESDV</sequence>
<organism evidence="6 7">
    <name type="scientific">Streptomyces viridochromogenes</name>
    <dbReference type="NCBI Taxonomy" id="1938"/>
    <lineage>
        <taxon>Bacteria</taxon>
        <taxon>Bacillati</taxon>
        <taxon>Actinomycetota</taxon>
        <taxon>Actinomycetes</taxon>
        <taxon>Kitasatosporales</taxon>
        <taxon>Streptomycetaceae</taxon>
        <taxon>Streptomyces</taxon>
    </lineage>
</organism>
<dbReference type="PATRIC" id="fig|1938.3.peg.1252"/>
<dbReference type="PANTHER" id="PTHR34218:SF4">
    <property type="entry name" value="ACYL-HOMOSERINE LACTONE ACYLASE QUIP"/>
    <property type="match status" value="1"/>
</dbReference>
<dbReference type="RefSeq" id="WP_048582203.1">
    <property type="nucleotide sequence ID" value="NZ_LFNT01000018.1"/>
</dbReference>
<feature type="binding site" evidence="5">
    <location>
        <position position="249"/>
    </location>
    <ligand>
        <name>Ca(2+)</name>
        <dbReference type="ChEBI" id="CHEBI:29108"/>
    </ligand>
</feature>